<evidence type="ECO:0000313" key="4">
    <source>
        <dbReference type="EMBL" id="KIK35299.1"/>
    </source>
</evidence>
<organism evidence="4 5">
    <name type="scientific">Suillus luteus UH-Slu-Lm8-n1</name>
    <dbReference type="NCBI Taxonomy" id="930992"/>
    <lineage>
        <taxon>Eukaryota</taxon>
        <taxon>Fungi</taxon>
        <taxon>Dikarya</taxon>
        <taxon>Basidiomycota</taxon>
        <taxon>Agaricomycotina</taxon>
        <taxon>Agaricomycetes</taxon>
        <taxon>Agaricomycetidae</taxon>
        <taxon>Boletales</taxon>
        <taxon>Suillineae</taxon>
        <taxon>Suillaceae</taxon>
        <taxon>Suillus</taxon>
    </lineage>
</organism>
<keyword evidence="2" id="KW-0677">Repeat</keyword>
<evidence type="ECO:0008006" key="6">
    <source>
        <dbReference type="Google" id="ProtNLM"/>
    </source>
</evidence>
<dbReference type="SMART" id="SM00320">
    <property type="entry name" value="WD40"/>
    <property type="match status" value="3"/>
</dbReference>
<evidence type="ECO:0000313" key="5">
    <source>
        <dbReference type="Proteomes" id="UP000054485"/>
    </source>
</evidence>
<feature type="repeat" description="WD" evidence="3">
    <location>
        <begin position="79"/>
        <end position="120"/>
    </location>
</feature>
<feature type="non-terminal residue" evidence="4">
    <location>
        <position position="1"/>
    </location>
</feature>
<dbReference type="PROSITE" id="PS50294">
    <property type="entry name" value="WD_REPEATS_REGION"/>
    <property type="match status" value="1"/>
</dbReference>
<evidence type="ECO:0000256" key="3">
    <source>
        <dbReference type="PROSITE-ProRule" id="PRU00221"/>
    </source>
</evidence>
<dbReference type="Gene3D" id="2.130.10.10">
    <property type="entry name" value="YVTN repeat-like/Quinoprotein amine dehydrogenase"/>
    <property type="match status" value="2"/>
</dbReference>
<keyword evidence="1 3" id="KW-0853">WD repeat</keyword>
<dbReference type="SUPFAM" id="SSF50978">
    <property type="entry name" value="WD40 repeat-like"/>
    <property type="match status" value="1"/>
</dbReference>
<name>A0A0D0AB24_9AGAM</name>
<dbReference type="OrthoDB" id="6262491at2759"/>
<dbReference type="InterPro" id="IPR015943">
    <property type="entry name" value="WD40/YVTN_repeat-like_dom_sf"/>
</dbReference>
<protein>
    <recommendedName>
        <fullName evidence="6">WD40 repeat-like protein</fullName>
    </recommendedName>
</protein>
<dbReference type="Proteomes" id="UP000054485">
    <property type="component" value="Unassembled WGS sequence"/>
</dbReference>
<accession>A0A0D0AB24</accession>
<dbReference type="PANTHER" id="PTHR19848">
    <property type="entry name" value="WD40 REPEAT PROTEIN"/>
    <property type="match status" value="1"/>
</dbReference>
<proteinExistence type="predicted"/>
<dbReference type="STRING" id="930992.A0A0D0AB24"/>
<dbReference type="PROSITE" id="PS00678">
    <property type="entry name" value="WD_REPEATS_1"/>
    <property type="match status" value="1"/>
</dbReference>
<dbReference type="InterPro" id="IPR036322">
    <property type="entry name" value="WD40_repeat_dom_sf"/>
</dbReference>
<dbReference type="HOGENOM" id="CLU_000288_57_30_1"/>
<dbReference type="InterPro" id="IPR019775">
    <property type="entry name" value="WD40_repeat_CS"/>
</dbReference>
<evidence type="ECO:0000256" key="1">
    <source>
        <dbReference type="ARBA" id="ARBA00022574"/>
    </source>
</evidence>
<dbReference type="Pfam" id="PF00400">
    <property type="entry name" value="WD40"/>
    <property type="match status" value="4"/>
</dbReference>
<dbReference type="AlphaFoldDB" id="A0A0D0AB24"/>
<evidence type="ECO:0000256" key="2">
    <source>
        <dbReference type="ARBA" id="ARBA00022737"/>
    </source>
</evidence>
<dbReference type="PANTHER" id="PTHR19848:SF8">
    <property type="entry name" value="F-BOX AND WD REPEAT DOMAIN CONTAINING 7"/>
    <property type="match status" value="1"/>
</dbReference>
<dbReference type="InterPro" id="IPR001680">
    <property type="entry name" value="WD40_rpt"/>
</dbReference>
<gene>
    <name evidence="4" type="ORF">CY34DRAFT_783040</name>
</gene>
<reference evidence="4 5" key="1">
    <citation type="submission" date="2014-04" db="EMBL/GenBank/DDBJ databases">
        <authorList>
            <consortium name="DOE Joint Genome Institute"/>
            <person name="Kuo A."/>
            <person name="Ruytinx J."/>
            <person name="Rineau F."/>
            <person name="Colpaert J."/>
            <person name="Kohler A."/>
            <person name="Nagy L.G."/>
            <person name="Floudas D."/>
            <person name="Copeland A."/>
            <person name="Barry K.W."/>
            <person name="Cichocki N."/>
            <person name="Veneault-Fourrey C."/>
            <person name="LaButti K."/>
            <person name="Lindquist E.A."/>
            <person name="Lipzen A."/>
            <person name="Lundell T."/>
            <person name="Morin E."/>
            <person name="Murat C."/>
            <person name="Sun H."/>
            <person name="Tunlid A."/>
            <person name="Henrissat B."/>
            <person name="Grigoriev I.V."/>
            <person name="Hibbett D.S."/>
            <person name="Martin F."/>
            <person name="Nordberg H.P."/>
            <person name="Cantor M.N."/>
            <person name="Hua S.X."/>
        </authorList>
    </citation>
    <scope>NUCLEOTIDE SEQUENCE [LARGE SCALE GENOMIC DNA]</scope>
    <source>
        <strain evidence="4 5">UH-Slu-Lm8-n1</strain>
    </source>
</reference>
<dbReference type="PROSITE" id="PS50082">
    <property type="entry name" value="WD_REPEATS_2"/>
    <property type="match status" value="1"/>
</dbReference>
<sequence length="178" mass="19699">KGSDEPLWAIKYSPQGDKFASGGEDIISVWAKDGKLLIEIKGQVASLCWSKDGAYIFSGSFDNTIRKLQSIDGKELVVIHGHTNPLRSLCLSPDGSHLISASYDFSVRIWDLETNQQIGEPLWHDDRVNVVAMSSDGQYFASAISGPDAKIYVWSLEAALKHSRDDHVSVFVHCQCLF</sequence>
<reference evidence="5" key="2">
    <citation type="submission" date="2015-01" db="EMBL/GenBank/DDBJ databases">
        <title>Evolutionary Origins and Diversification of the Mycorrhizal Mutualists.</title>
        <authorList>
            <consortium name="DOE Joint Genome Institute"/>
            <consortium name="Mycorrhizal Genomics Consortium"/>
            <person name="Kohler A."/>
            <person name="Kuo A."/>
            <person name="Nagy L.G."/>
            <person name="Floudas D."/>
            <person name="Copeland A."/>
            <person name="Barry K.W."/>
            <person name="Cichocki N."/>
            <person name="Veneault-Fourrey C."/>
            <person name="LaButti K."/>
            <person name="Lindquist E.A."/>
            <person name="Lipzen A."/>
            <person name="Lundell T."/>
            <person name="Morin E."/>
            <person name="Murat C."/>
            <person name="Riley R."/>
            <person name="Ohm R."/>
            <person name="Sun H."/>
            <person name="Tunlid A."/>
            <person name="Henrissat B."/>
            <person name="Grigoriev I.V."/>
            <person name="Hibbett D.S."/>
            <person name="Martin F."/>
        </authorList>
    </citation>
    <scope>NUCLEOTIDE SEQUENCE [LARGE SCALE GENOMIC DNA]</scope>
    <source>
        <strain evidence="5">UH-Slu-Lm8-n1</strain>
    </source>
</reference>
<dbReference type="InParanoid" id="A0A0D0AB24"/>
<keyword evidence="5" id="KW-1185">Reference proteome</keyword>
<dbReference type="EMBL" id="KN835640">
    <property type="protein sequence ID" value="KIK35299.1"/>
    <property type="molecule type" value="Genomic_DNA"/>
</dbReference>